<dbReference type="SMART" id="SM00256">
    <property type="entry name" value="FBOX"/>
    <property type="match status" value="1"/>
</dbReference>
<dbReference type="Pfam" id="PF12937">
    <property type="entry name" value="F-box-like"/>
    <property type="match status" value="1"/>
</dbReference>
<dbReference type="SUPFAM" id="SSF81383">
    <property type="entry name" value="F-box domain"/>
    <property type="match status" value="1"/>
</dbReference>
<evidence type="ECO:0000313" key="3">
    <source>
        <dbReference type="Proteomes" id="UP000821853"/>
    </source>
</evidence>
<feature type="domain" description="F-box" evidence="1">
    <location>
        <begin position="1"/>
        <end position="46"/>
    </location>
</feature>
<proteinExistence type="predicted"/>
<dbReference type="Gene3D" id="3.80.10.10">
    <property type="entry name" value="Ribonuclease Inhibitor"/>
    <property type="match status" value="1"/>
</dbReference>
<dbReference type="PROSITE" id="PS50181">
    <property type="entry name" value="FBOX"/>
    <property type="match status" value="1"/>
</dbReference>
<name>A0A9J6HCG4_HAELO</name>
<sequence length="451" mass="50501">MNFCDLPDELVLKIFSYLPQRYLPAIAEVSYRWRQLAFDPLLWTEVTITPRGPTSAEHITEILERAFLLRKLDVSRSVVDLDEVALASHRFGLLNEFVIPSTALTHRAMARILKSCESVTTVVLRGRGMLLENQVTVLETLSSLKSLLVCHKLEVCDYVFAEVCLACPGLEQLKINSDSVFESRTWSFLRCLPKLTILSVTKLTTDALLQVSKCANLESLKTHSLWNVDEMLTARALQGFAKLKSLKVKGYWTSDWFNSRFCMPTSLQCLDVSGAPIGKPELELVVRSCRVSLQDLTIDIRKMANSTLSALSAFENIESICIYGVCGDHSILPMLCKFPKLVRAKLHVEDGAVGIIFQLRSIVDVSETSPRGSTRAIINLICSSQASHDDMGYALGIFKNFLALHTNLSREHICDLEKQINCPKGEPQRAVNTSFSVQSKTLKNMVLHLFD</sequence>
<dbReference type="InterPro" id="IPR036047">
    <property type="entry name" value="F-box-like_dom_sf"/>
</dbReference>
<evidence type="ECO:0000313" key="2">
    <source>
        <dbReference type="EMBL" id="KAH9384493.1"/>
    </source>
</evidence>
<reference evidence="2 3" key="1">
    <citation type="journal article" date="2020" name="Cell">
        <title>Large-Scale Comparative Analyses of Tick Genomes Elucidate Their Genetic Diversity and Vector Capacities.</title>
        <authorList>
            <consortium name="Tick Genome and Microbiome Consortium (TIGMIC)"/>
            <person name="Jia N."/>
            <person name="Wang J."/>
            <person name="Shi W."/>
            <person name="Du L."/>
            <person name="Sun Y."/>
            <person name="Zhan W."/>
            <person name="Jiang J.F."/>
            <person name="Wang Q."/>
            <person name="Zhang B."/>
            <person name="Ji P."/>
            <person name="Bell-Sakyi L."/>
            <person name="Cui X.M."/>
            <person name="Yuan T.T."/>
            <person name="Jiang B.G."/>
            <person name="Yang W.F."/>
            <person name="Lam T.T."/>
            <person name="Chang Q.C."/>
            <person name="Ding S.J."/>
            <person name="Wang X.J."/>
            <person name="Zhu J.G."/>
            <person name="Ruan X.D."/>
            <person name="Zhao L."/>
            <person name="Wei J.T."/>
            <person name="Ye R.Z."/>
            <person name="Que T.C."/>
            <person name="Du C.H."/>
            <person name="Zhou Y.H."/>
            <person name="Cheng J.X."/>
            <person name="Dai P.F."/>
            <person name="Guo W.B."/>
            <person name="Han X.H."/>
            <person name="Huang E.J."/>
            <person name="Li L.F."/>
            <person name="Wei W."/>
            <person name="Gao Y.C."/>
            <person name="Liu J.Z."/>
            <person name="Shao H.Z."/>
            <person name="Wang X."/>
            <person name="Wang C.C."/>
            <person name="Yang T.C."/>
            <person name="Huo Q.B."/>
            <person name="Li W."/>
            <person name="Chen H.Y."/>
            <person name="Chen S.E."/>
            <person name="Zhou L.G."/>
            <person name="Ni X.B."/>
            <person name="Tian J.H."/>
            <person name="Sheng Y."/>
            <person name="Liu T."/>
            <person name="Pan Y.S."/>
            <person name="Xia L.Y."/>
            <person name="Li J."/>
            <person name="Zhao F."/>
            <person name="Cao W.C."/>
        </authorList>
    </citation>
    <scope>NUCLEOTIDE SEQUENCE [LARGE SCALE GENOMIC DNA]</scope>
    <source>
        <strain evidence="2">HaeL-2018</strain>
    </source>
</reference>
<dbReference type="PANTHER" id="PTHR38926">
    <property type="entry name" value="F-BOX DOMAIN CONTAINING PROTEIN, EXPRESSED"/>
    <property type="match status" value="1"/>
</dbReference>
<dbReference type="Proteomes" id="UP000821853">
    <property type="component" value="Unassembled WGS sequence"/>
</dbReference>
<dbReference type="PANTHER" id="PTHR38926:SF5">
    <property type="entry name" value="F-BOX AND LEUCINE-RICH REPEAT PROTEIN 6"/>
    <property type="match status" value="1"/>
</dbReference>
<evidence type="ECO:0000259" key="1">
    <source>
        <dbReference type="PROSITE" id="PS50181"/>
    </source>
</evidence>
<gene>
    <name evidence="2" type="ORF">HPB48_026501</name>
</gene>
<accession>A0A9J6HCG4</accession>
<dbReference type="VEuPathDB" id="VectorBase:HLOH_065322"/>
<comment type="caution">
    <text evidence="2">The sequence shown here is derived from an EMBL/GenBank/DDBJ whole genome shotgun (WGS) entry which is preliminary data.</text>
</comment>
<dbReference type="InterPro" id="IPR001810">
    <property type="entry name" value="F-box_dom"/>
</dbReference>
<dbReference type="AlphaFoldDB" id="A0A9J6HCG4"/>
<dbReference type="SUPFAM" id="SSF52047">
    <property type="entry name" value="RNI-like"/>
    <property type="match status" value="1"/>
</dbReference>
<dbReference type="Gene3D" id="1.20.1280.50">
    <property type="match status" value="1"/>
</dbReference>
<keyword evidence="3" id="KW-1185">Reference proteome</keyword>
<protein>
    <recommendedName>
        <fullName evidence="1">F-box domain-containing protein</fullName>
    </recommendedName>
</protein>
<organism evidence="2 3">
    <name type="scientific">Haemaphysalis longicornis</name>
    <name type="common">Bush tick</name>
    <dbReference type="NCBI Taxonomy" id="44386"/>
    <lineage>
        <taxon>Eukaryota</taxon>
        <taxon>Metazoa</taxon>
        <taxon>Ecdysozoa</taxon>
        <taxon>Arthropoda</taxon>
        <taxon>Chelicerata</taxon>
        <taxon>Arachnida</taxon>
        <taxon>Acari</taxon>
        <taxon>Parasitiformes</taxon>
        <taxon>Ixodida</taxon>
        <taxon>Ixodoidea</taxon>
        <taxon>Ixodidae</taxon>
        <taxon>Haemaphysalinae</taxon>
        <taxon>Haemaphysalis</taxon>
    </lineage>
</organism>
<dbReference type="InterPro" id="IPR032675">
    <property type="entry name" value="LRR_dom_sf"/>
</dbReference>
<dbReference type="EMBL" id="JABSTR010002528">
    <property type="protein sequence ID" value="KAH9384493.1"/>
    <property type="molecule type" value="Genomic_DNA"/>
</dbReference>
<dbReference type="OrthoDB" id="423607at2759"/>